<keyword evidence="1" id="KW-0150">Chloroplast</keyword>
<gene>
    <name evidence="1" type="primary">orf148</name>
</gene>
<keyword evidence="1" id="KW-0934">Plastid</keyword>
<reference evidence="1" key="1">
    <citation type="journal article" date="2016" name="Genome Biol. Evol.">
        <title>Evolutionary Dynamics of Chloroplast Genomes in Low Light: A Case Study of the Endolithic Green Alga Ostreobium quekettii.</title>
        <authorList>
            <person name="R Marcelino V."/>
            <person name="Cremen M.C."/>
            <person name="Jackson C.J."/>
            <person name="Larkum A.A."/>
            <person name="Verbruggen H."/>
        </authorList>
    </citation>
    <scope>NUCLEOTIDE SEQUENCE</scope>
</reference>
<protein>
    <submittedName>
        <fullName evidence="1">Uncharacterized protein</fullName>
    </submittedName>
</protein>
<evidence type="ECO:0000313" key="1">
    <source>
        <dbReference type="EMBL" id="AOP19092.1"/>
    </source>
</evidence>
<sequence>MYLKFLKEIIMVILDKNNKEIVDNDLIYLIVIQNKLKKFCFYNGILGRENVNLNIDLGRESVNLNIDYCFTDLKTLLKDNDLIFCSKRYNNTYKNLLLKKNKYATLKDINGFVVNELSFKKERSKKYIYLETKNLFNRIYKKDNILMG</sequence>
<reference evidence="1" key="2">
    <citation type="submission" date="2016-08" db="EMBL/GenBank/DDBJ databases">
        <authorList>
            <person name="Seilhamer J.J."/>
        </authorList>
    </citation>
    <scope>NUCLEOTIDE SEQUENCE</scope>
</reference>
<dbReference type="EMBL" id="KX808496">
    <property type="protein sequence ID" value="AOP19092.1"/>
    <property type="molecule type" value="Genomic_DNA"/>
</dbReference>
<name>A0A1C9JB68_9CHLO</name>
<organism evidence="1">
    <name type="scientific">Halimeda discoidea</name>
    <dbReference type="NCBI Taxonomy" id="118222"/>
    <lineage>
        <taxon>Eukaryota</taxon>
        <taxon>Viridiplantae</taxon>
        <taxon>Chlorophyta</taxon>
        <taxon>core chlorophytes</taxon>
        <taxon>Ulvophyceae</taxon>
        <taxon>TCBD clade</taxon>
        <taxon>Bryopsidales</taxon>
        <taxon>Halimedineae</taxon>
        <taxon>Halimedaceae</taxon>
        <taxon>Halimedeae</taxon>
        <taxon>Halimeda</taxon>
    </lineage>
</organism>
<dbReference type="AlphaFoldDB" id="A0A1C9JB68"/>
<accession>A0A1C9JB68</accession>
<geneLocation type="chloroplast" evidence="1"/>
<proteinExistence type="predicted"/>